<dbReference type="GO" id="GO:0060271">
    <property type="term" value="P:cilium assembly"/>
    <property type="evidence" value="ECO:0007669"/>
    <property type="project" value="TreeGrafter"/>
</dbReference>
<proteinExistence type="predicted"/>
<dbReference type="InterPro" id="IPR028236">
    <property type="entry name" value="CPLANE1"/>
</dbReference>
<organism evidence="1 2">
    <name type="scientific">Callipepla squamata</name>
    <name type="common">Scaled quail</name>
    <dbReference type="NCBI Taxonomy" id="9009"/>
    <lineage>
        <taxon>Eukaryota</taxon>
        <taxon>Metazoa</taxon>
        <taxon>Chordata</taxon>
        <taxon>Craniata</taxon>
        <taxon>Vertebrata</taxon>
        <taxon>Euteleostomi</taxon>
        <taxon>Archelosauria</taxon>
        <taxon>Archosauria</taxon>
        <taxon>Dinosauria</taxon>
        <taxon>Saurischia</taxon>
        <taxon>Theropoda</taxon>
        <taxon>Coelurosauria</taxon>
        <taxon>Aves</taxon>
        <taxon>Neognathae</taxon>
        <taxon>Galloanserae</taxon>
        <taxon>Galliformes</taxon>
        <taxon>Odontophoridae</taxon>
        <taxon>Callipepla</taxon>
    </lineage>
</organism>
<dbReference type="EMBL" id="MCFN01000056">
    <property type="protein sequence ID" value="OXB66697.1"/>
    <property type="molecule type" value="Genomic_DNA"/>
</dbReference>
<reference evidence="1 2" key="1">
    <citation type="submission" date="2016-07" db="EMBL/GenBank/DDBJ databases">
        <title>Disparate Historic Effective Population Sizes Predicted by Modern Levels of Genome Diversity for the Scaled Quail (Callipepla squamata) and the Northern Bobwhite (Colinus virginianus): Inferences from First and Second Generation Draft Genome Assemblies for Sympatric New World Quail.</title>
        <authorList>
            <person name="Oldeschulte D.L."/>
            <person name="Halley Y.A."/>
            <person name="Bhattarai E.K."/>
            <person name="Brashear W.A."/>
            <person name="Hill J."/>
            <person name="Metz R.P."/>
            <person name="Johnson C.D."/>
            <person name="Rollins D."/>
            <person name="Peterson M.J."/>
            <person name="Bickhart D.M."/>
            <person name="Decker J.E."/>
            <person name="Seabury C.M."/>
        </authorList>
    </citation>
    <scope>NUCLEOTIDE SEQUENCE [LARGE SCALE GENOMIC DNA]</scope>
    <source>
        <strain evidence="1 2">Texas</strain>
        <tissue evidence="1">Leg muscle</tissue>
    </source>
</reference>
<keyword evidence="2" id="KW-1185">Reference proteome</keyword>
<dbReference type="OrthoDB" id="5974632at2759"/>
<evidence type="ECO:0000313" key="1">
    <source>
        <dbReference type="EMBL" id="OXB66697.1"/>
    </source>
</evidence>
<dbReference type="AlphaFoldDB" id="A0A226NH14"/>
<dbReference type="PANTHER" id="PTHR14492">
    <property type="entry name" value="JBTS17"/>
    <property type="match status" value="1"/>
</dbReference>
<accession>A0A226NH14</accession>
<dbReference type="Proteomes" id="UP000198323">
    <property type="component" value="Unassembled WGS sequence"/>
</dbReference>
<gene>
    <name evidence="1" type="ORF">ASZ78_013088</name>
</gene>
<name>A0A226NH14_CALSU</name>
<comment type="caution">
    <text evidence="1">The sequence shown here is derived from an EMBL/GenBank/DDBJ whole genome shotgun (WGS) entry which is preliminary data.</text>
</comment>
<sequence length="594" mass="67644">WFYEDGGEAGCSGVYVCQTKKTVVSHHLDWAGKSKEVHFHERCISRKTISKEAALMVESCGEDNSKSLRMDIPSDFTAARSLVLMMKLEVKGKFEPQKLDSLPYQIHWVQQTCSLVNLVPQCVSVKSRGALLSAFARDGLLLAVAVNQIDPKSKGRHLCLRSLLSLKDSLLKHTQNHTSIFFNVPKFLEEDTTAVNEKTVDLLDYEDESDEEKLFHNSSSSLFSQRIFSFVGKADQGHIEFASMFDTIHAEDSTEKNDKLPVELNSVQRNLLTAWLIGISKDIEERDTFLNYTMVSHTLSNTCIPQYENLFASPGVSSLVELDSFIVPVFQFLDESATQEFSSLQALLREPPQTLTCGEKTEKSYRLTVLWQLLYKRVVCYWIQLNRKAYKNTEEENVVSLLLSHIQATLQSSGLILEQHFKINSIAGEEKFLLGAYRESVDVWKRCLCEIKAKVLFILLDTKYSQHELWMITNVHSETAMAVIRSMARFMAAYFTNQLLYIFPPHSVDILHPLHVKPDISPRIIPLQHHLVTRAIRAQNLSSVWTVEYALDLFFVGGLIPEAVWLTHRLGDWKLSVSIGVAYTLYCQNSEFAR</sequence>
<feature type="non-terminal residue" evidence="1">
    <location>
        <position position="1"/>
    </location>
</feature>
<evidence type="ECO:0000313" key="2">
    <source>
        <dbReference type="Proteomes" id="UP000198323"/>
    </source>
</evidence>
<protein>
    <submittedName>
        <fullName evidence="1">Uncharacterized protein</fullName>
    </submittedName>
</protein>
<dbReference type="STRING" id="9009.A0A226NH14"/>
<dbReference type="PANTHER" id="PTHR14492:SF4">
    <property type="entry name" value="CILIOGENESIS AND PLANAR POLARITY EFFECTOR 1"/>
    <property type="match status" value="1"/>
</dbReference>
<dbReference type="GO" id="GO:0035869">
    <property type="term" value="C:ciliary transition zone"/>
    <property type="evidence" value="ECO:0007669"/>
    <property type="project" value="TreeGrafter"/>
</dbReference>